<dbReference type="GO" id="GO:0005783">
    <property type="term" value="C:endoplasmic reticulum"/>
    <property type="evidence" value="ECO:0007669"/>
    <property type="project" value="TreeGrafter"/>
</dbReference>
<dbReference type="FunFam" id="1.10.720.30:FF:000003">
    <property type="entry name" value="Mesencephalic astrocyte-derived neurotrophic factor"/>
    <property type="match status" value="1"/>
</dbReference>
<comment type="subcellular location">
    <subcellularLocation>
        <location evidence="1">Secreted</location>
    </subcellularLocation>
</comment>
<evidence type="ECO:0000256" key="1">
    <source>
        <dbReference type="ARBA" id="ARBA00004613"/>
    </source>
</evidence>
<feature type="domain" description="ARMET C-terminal" evidence="10">
    <location>
        <begin position="150"/>
        <end position="192"/>
    </location>
</feature>
<dbReference type="FunFam" id="1.10.225.10:FF:000003">
    <property type="entry name" value="Mesencephalic astrocyte-derived neurotrophic factor"/>
    <property type="match status" value="1"/>
</dbReference>
<sequence>MPIIARLTNNYLITSATQHAHVRDRKTMEKYIFALVVLVLATSSSGLKEEDCEVCVKTVRKFGESLDDSTRKNPKLIEEEFKKFCKTSKNKEHRFCYYLGGLEDSATGILGELSKPLSWSMPAEKICEKLKKKDAQICDLRFEKQIDINSVDLKKLKVRDLKKILNDWDESCEGCIEKTDFIQRIEQLKPKYTKTEL</sequence>
<reference evidence="12 13" key="1">
    <citation type="submission" date="2020-11" db="EMBL/GenBank/DDBJ databases">
        <authorList>
            <person name="Wallbank WR R."/>
            <person name="Pardo Diaz C."/>
            <person name="Kozak K."/>
            <person name="Martin S."/>
            <person name="Jiggins C."/>
            <person name="Moest M."/>
            <person name="Warren A I."/>
            <person name="Generalovic N T."/>
            <person name="Byers J.R.P. K."/>
            <person name="Montejo-Kovacevich G."/>
            <person name="Yen C E."/>
        </authorList>
    </citation>
    <scope>NUCLEOTIDE SEQUENCE [LARGE SCALE GENOMIC DNA]</scope>
</reference>
<keyword evidence="5" id="KW-0964">Secreted</keyword>
<feature type="domain" description="ARMET N-terminal" evidence="11">
    <location>
        <begin position="51"/>
        <end position="146"/>
    </location>
</feature>
<dbReference type="InterPro" id="IPR019345">
    <property type="entry name" value="ARMET_C"/>
</dbReference>
<comment type="function">
    <text evidence="8">Required during the maturation of the embryonic nervous system for maintenance of neuronal and cuticular connectivity. Essential for maintenance of dopaminergic neurons and dopamine levels.</text>
</comment>
<evidence type="ECO:0000313" key="13">
    <source>
        <dbReference type="Proteomes" id="UP000594454"/>
    </source>
</evidence>
<dbReference type="Pfam" id="PF20145">
    <property type="entry name" value="ARMET_N"/>
    <property type="match status" value="1"/>
</dbReference>
<evidence type="ECO:0000256" key="3">
    <source>
        <dbReference type="ARBA" id="ARBA00014267"/>
    </source>
</evidence>
<accession>A0A7R8V6Y2</accession>
<dbReference type="EMBL" id="LR899014">
    <property type="protein sequence ID" value="CAD7093132.1"/>
    <property type="molecule type" value="Genomic_DNA"/>
</dbReference>
<evidence type="ECO:0000259" key="10">
    <source>
        <dbReference type="Pfam" id="PF10208"/>
    </source>
</evidence>
<dbReference type="Proteomes" id="UP000594454">
    <property type="component" value="Chromosome 6"/>
</dbReference>
<dbReference type="InterPro" id="IPR036361">
    <property type="entry name" value="SAP_dom_sf"/>
</dbReference>
<keyword evidence="4" id="KW-0217">Developmental protein</keyword>
<evidence type="ECO:0000256" key="6">
    <source>
        <dbReference type="ARBA" id="ARBA00022729"/>
    </source>
</evidence>
<name>A0A7R8V6Y2_HERIL</name>
<keyword evidence="13" id="KW-1185">Reference proteome</keyword>
<comment type="similarity">
    <text evidence="2">Belongs to the ARMET family.</text>
</comment>
<dbReference type="InterPro" id="IPR018247">
    <property type="entry name" value="EF_Hand_1_Ca_BS"/>
</dbReference>
<evidence type="ECO:0000256" key="8">
    <source>
        <dbReference type="ARBA" id="ARBA00024999"/>
    </source>
</evidence>
<dbReference type="Pfam" id="PF10208">
    <property type="entry name" value="ARMET_C"/>
    <property type="match status" value="1"/>
</dbReference>
<organism evidence="12 13">
    <name type="scientific">Hermetia illucens</name>
    <name type="common">Black soldier fly</name>
    <dbReference type="NCBI Taxonomy" id="343691"/>
    <lineage>
        <taxon>Eukaryota</taxon>
        <taxon>Metazoa</taxon>
        <taxon>Ecdysozoa</taxon>
        <taxon>Arthropoda</taxon>
        <taxon>Hexapoda</taxon>
        <taxon>Insecta</taxon>
        <taxon>Pterygota</taxon>
        <taxon>Neoptera</taxon>
        <taxon>Endopterygota</taxon>
        <taxon>Diptera</taxon>
        <taxon>Brachycera</taxon>
        <taxon>Stratiomyomorpha</taxon>
        <taxon>Stratiomyidae</taxon>
        <taxon>Hermetiinae</taxon>
        <taxon>Hermetia</taxon>
    </lineage>
</organism>
<dbReference type="AlphaFoldDB" id="A0A7R8V6Y2"/>
<dbReference type="PANTHER" id="PTHR12990">
    <property type="entry name" value="ARMET-LIKE PROTEIN"/>
    <property type="match status" value="1"/>
</dbReference>
<dbReference type="PROSITE" id="PS00018">
    <property type="entry name" value="EF_HAND_1"/>
    <property type="match status" value="1"/>
</dbReference>
<evidence type="ECO:0000256" key="5">
    <source>
        <dbReference type="ARBA" id="ARBA00022525"/>
    </source>
</evidence>
<keyword evidence="6" id="KW-0732">Signal</keyword>
<evidence type="ECO:0000256" key="7">
    <source>
        <dbReference type="ARBA" id="ARBA00023157"/>
    </source>
</evidence>
<dbReference type="GO" id="GO:0071542">
    <property type="term" value="P:dopaminergic neuron differentiation"/>
    <property type="evidence" value="ECO:0007669"/>
    <property type="project" value="TreeGrafter"/>
</dbReference>
<dbReference type="OrthoDB" id="5597848at2759"/>
<dbReference type="GO" id="GO:0031175">
    <property type="term" value="P:neuron projection development"/>
    <property type="evidence" value="ECO:0007669"/>
    <property type="project" value="TreeGrafter"/>
</dbReference>
<dbReference type="GO" id="GO:0005615">
    <property type="term" value="C:extracellular space"/>
    <property type="evidence" value="ECO:0007669"/>
    <property type="project" value="TreeGrafter"/>
</dbReference>
<dbReference type="FunCoup" id="A0A7R8V6Y2">
    <property type="interactions" value="371"/>
</dbReference>
<dbReference type="InParanoid" id="A0A7R8V6Y2"/>
<evidence type="ECO:0000259" key="11">
    <source>
        <dbReference type="Pfam" id="PF20145"/>
    </source>
</evidence>
<dbReference type="PANTHER" id="PTHR12990:SF5">
    <property type="entry name" value="MESENCEPHALIC ASTROCYTE-DERIVED NEUROTROPHIC FACTOR HOMOLOG"/>
    <property type="match status" value="1"/>
</dbReference>
<dbReference type="InterPro" id="IPR045332">
    <property type="entry name" value="ARMET_N"/>
</dbReference>
<proteinExistence type="inferred from homology"/>
<dbReference type="Gene3D" id="1.10.225.10">
    <property type="entry name" value="Saposin-like"/>
    <property type="match status" value="1"/>
</dbReference>
<protein>
    <recommendedName>
        <fullName evidence="3">Mesencephalic astrocyte-derived neurotrophic factor homolog</fullName>
    </recommendedName>
    <alternativeName>
        <fullName evidence="9">MANF/CDNF-like protein</fullName>
    </alternativeName>
</protein>
<evidence type="ECO:0000256" key="4">
    <source>
        <dbReference type="ARBA" id="ARBA00022473"/>
    </source>
</evidence>
<dbReference type="Gene3D" id="1.10.720.30">
    <property type="entry name" value="SAP domain"/>
    <property type="match status" value="1"/>
</dbReference>
<evidence type="ECO:0000313" key="12">
    <source>
        <dbReference type="EMBL" id="CAD7093132.1"/>
    </source>
</evidence>
<evidence type="ECO:0000256" key="2">
    <source>
        <dbReference type="ARBA" id="ARBA00005617"/>
    </source>
</evidence>
<gene>
    <name evidence="12" type="ORF">HERILL_LOCUS15439</name>
</gene>
<dbReference type="InterPro" id="IPR045333">
    <property type="entry name" value="ARMET-like"/>
</dbReference>
<keyword evidence="7" id="KW-1015">Disulfide bond</keyword>
<evidence type="ECO:0000256" key="9">
    <source>
        <dbReference type="ARBA" id="ARBA00032923"/>
    </source>
</evidence>
<dbReference type="SUPFAM" id="SSF68906">
    <property type="entry name" value="SAP domain"/>
    <property type="match status" value="1"/>
</dbReference>